<organism evidence="3 4">
    <name type="scientific">Mycobacterium xenopi</name>
    <dbReference type="NCBI Taxonomy" id="1789"/>
    <lineage>
        <taxon>Bacteria</taxon>
        <taxon>Bacillati</taxon>
        <taxon>Actinomycetota</taxon>
        <taxon>Actinomycetes</taxon>
        <taxon>Mycobacteriales</taxon>
        <taxon>Mycobacteriaceae</taxon>
        <taxon>Mycobacterium</taxon>
    </lineage>
</organism>
<dbReference type="Pfam" id="PF00589">
    <property type="entry name" value="Phage_integrase"/>
    <property type="match status" value="1"/>
</dbReference>
<gene>
    <name evidence="3" type="ORF">MYXE_21910</name>
</gene>
<dbReference type="KEGG" id="mxe:MYXE_21910"/>
<dbReference type="PANTHER" id="PTHR30349:SF64">
    <property type="entry name" value="PROPHAGE INTEGRASE INTD-RELATED"/>
    <property type="match status" value="1"/>
</dbReference>
<accession>A0AAD1M1G2</accession>
<dbReference type="SUPFAM" id="SSF56349">
    <property type="entry name" value="DNA breaking-rejoining enzymes"/>
    <property type="match status" value="1"/>
</dbReference>
<dbReference type="InterPro" id="IPR011010">
    <property type="entry name" value="DNA_brk_join_enz"/>
</dbReference>
<reference evidence="3 4" key="1">
    <citation type="submission" date="2019-12" db="EMBL/GenBank/DDBJ databases">
        <title>Complete genome sequence of Mycolicibacterium xenopi str. JCM15661T.</title>
        <authorList>
            <person name="Yoshida M."/>
            <person name="Fukano H."/>
            <person name="Asakura T."/>
            <person name="Hoshino Y."/>
        </authorList>
    </citation>
    <scope>NUCLEOTIDE SEQUENCE [LARGE SCALE GENOMIC DNA]</scope>
    <source>
        <strain evidence="3 4">JCM 15661T</strain>
    </source>
</reference>
<keyword evidence="1" id="KW-0233">DNA recombination</keyword>
<dbReference type="Proteomes" id="UP000464624">
    <property type="component" value="Chromosome"/>
</dbReference>
<dbReference type="EMBL" id="AP022314">
    <property type="protein sequence ID" value="BBU22401.1"/>
    <property type="molecule type" value="Genomic_DNA"/>
</dbReference>
<dbReference type="RefSeq" id="WP_085194470.1">
    <property type="nucleotide sequence ID" value="NZ_JAQGFX010000014.1"/>
</dbReference>
<dbReference type="GO" id="GO:0003677">
    <property type="term" value="F:DNA binding"/>
    <property type="evidence" value="ECO:0007669"/>
    <property type="project" value="InterPro"/>
</dbReference>
<dbReference type="InterPro" id="IPR013762">
    <property type="entry name" value="Integrase-like_cat_sf"/>
</dbReference>
<evidence type="ECO:0000256" key="1">
    <source>
        <dbReference type="ARBA" id="ARBA00023172"/>
    </source>
</evidence>
<proteinExistence type="predicted"/>
<dbReference type="InterPro" id="IPR002104">
    <property type="entry name" value="Integrase_catalytic"/>
</dbReference>
<dbReference type="CDD" id="cd00397">
    <property type="entry name" value="DNA_BRE_C"/>
    <property type="match status" value="1"/>
</dbReference>
<dbReference type="GO" id="GO:0006310">
    <property type="term" value="P:DNA recombination"/>
    <property type="evidence" value="ECO:0007669"/>
    <property type="project" value="UniProtKB-KW"/>
</dbReference>
<evidence type="ECO:0000313" key="4">
    <source>
        <dbReference type="Proteomes" id="UP000464624"/>
    </source>
</evidence>
<feature type="domain" description="Tyr recombinase" evidence="2">
    <location>
        <begin position="415"/>
        <end position="614"/>
    </location>
</feature>
<dbReference type="GO" id="GO:0015074">
    <property type="term" value="P:DNA integration"/>
    <property type="evidence" value="ECO:0007669"/>
    <property type="project" value="InterPro"/>
</dbReference>
<protein>
    <submittedName>
        <fullName evidence="3">Transposase</fullName>
    </submittedName>
</protein>
<dbReference type="AlphaFoldDB" id="A0AAD1M1G2"/>
<dbReference type="PROSITE" id="PS51898">
    <property type="entry name" value="TYR_RECOMBINASE"/>
    <property type="match status" value="1"/>
</dbReference>
<evidence type="ECO:0000259" key="2">
    <source>
        <dbReference type="PROSITE" id="PS51898"/>
    </source>
</evidence>
<dbReference type="Gene3D" id="1.10.443.10">
    <property type="entry name" value="Intergrase catalytic core"/>
    <property type="match status" value="1"/>
</dbReference>
<evidence type="ECO:0000313" key="3">
    <source>
        <dbReference type="EMBL" id="BBU22401.1"/>
    </source>
</evidence>
<sequence length="738" mass="81961">MSTTAVRSTAAGLGGLADRLAAAVRPEFRVEVLVPAVGDPILGTPPCIVAGCVRSSRYNRLCLAHLHRWRQAGRPEPMAWAATADPEVTGYRPLHSCEVTGCQFGQLRYRLCYRHSRQWDAAGRPEMAGWSPPVVTAAAVCAVTGCRLWAELDAGWCRGHHTRWRMRGRPAPEDFIAYCATYGEDRFDFRPLPPRLQLEIQYAVQCRVDAQRARAVPRAIKALLDYLAGVGDVSLLDRPLDAWLDELPAAATSTARAFLGFAVDCLLDLRDSGGWDAEYCRDVWLLRRLSIPGAGHGARLDFTGLQPSWLRDLAKRWCRWRLSCGIGLTQVRRDLVAVMRLSRLTPRLASSGSPAALTRQSLEGYLAALAAEVARPKTRRGDIGAVTGFLRAVRQHGWATLPADVDLYPDDCPRPEQPTLSRAIPEFVMNQLEAPANLGRVGDPRIRLLIEILIGAGLRIGDATRLGIDCLVCDPAGATYLRYRNHKMRREAIVPIDEQLAAKIAEQQRRTRAAHPDTNVLLPRTHANPDGRHPIGPNTFDMHLKQWLTAVAVVDELGRPAKVTPHQFRHTYATRLINNDVSQEVVRRLLDHTSHTMTARYAHLADTTIRTQWERARKIDIHGQPVHTSGDGLLGDAEWMNHNLARAKMALPNGYCGLPLQKSCPHANACLTCPVFITTPEFLPQHRAQRQQTLQLITAAEARGQQRLAEANRTVLTNLNTIITTLETDEQEPAEDAR</sequence>
<dbReference type="PANTHER" id="PTHR30349">
    <property type="entry name" value="PHAGE INTEGRASE-RELATED"/>
    <property type="match status" value="1"/>
</dbReference>
<dbReference type="InterPro" id="IPR050090">
    <property type="entry name" value="Tyrosine_recombinase_XerCD"/>
</dbReference>
<name>A0AAD1M1G2_MYCXE</name>